<accession>A0ABT3A5U1</accession>
<reference evidence="7 8" key="1">
    <citation type="submission" date="2022-10" db="EMBL/GenBank/DDBJ databases">
        <title>Aestuariibacter sp. AA17 isolated from Montipora capitata coral fragment.</title>
        <authorList>
            <person name="Emsley S.A."/>
            <person name="Pfannmuller K.M."/>
            <person name="Loughran R.M."/>
            <person name="Shlafstein M."/>
            <person name="Papke E."/>
            <person name="Saw J.H."/>
            <person name="Ushijima B."/>
            <person name="Videau P."/>
        </authorList>
    </citation>
    <scope>NUCLEOTIDE SEQUENCE [LARGE SCALE GENOMIC DNA]</scope>
    <source>
        <strain evidence="7 8">AA17</strain>
    </source>
</reference>
<keyword evidence="1" id="KW-0479">Metal-binding</keyword>
<sequence>MSLRKACVGICFSALCTPFFTLAGSATGTVERLRIQDNVAVFSVSASAPVSRPACATTDNYTVNLQTGEGKANYALIMSALSSRLQVQVDGARDCADRGDTERAAMISILGSDAALSLPTYYTSCKAIKADKPNSPDGVYLIDIDLVGPSKPFNVYCDMTRDGGGWTLVMRAKQGDVDGWDTTNFLHFERAINPYGGSFKFSDALINALTTFGIMVRPDADIWEYPLFFGGPYDHMSTRYRSGAELINGERRGVSSTQHFYRDDRDIVMRNALRGAYLYQGEHKILVATNVHPDFGASWYVGSPEQYDYSYGSGQSSVPNLDQGTQKHEASFTMWVR</sequence>
<keyword evidence="5" id="KW-0732">Signal</keyword>
<dbReference type="EMBL" id="JAOWKX010000002">
    <property type="protein sequence ID" value="MCV2884055.1"/>
    <property type="molecule type" value="Genomic_DNA"/>
</dbReference>
<dbReference type="PANTHER" id="PTHR16146">
    <property type="entry name" value="INTELECTIN"/>
    <property type="match status" value="1"/>
</dbReference>
<proteinExistence type="predicted"/>
<evidence type="ECO:0000313" key="7">
    <source>
        <dbReference type="EMBL" id="MCV2884055.1"/>
    </source>
</evidence>
<dbReference type="InterPro" id="IPR014716">
    <property type="entry name" value="Fibrinogen_a/b/g_C_1"/>
</dbReference>
<dbReference type="InterPro" id="IPR036056">
    <property type="entry name" value="Fibrinogen-like_C"/>
</dbReference>
<organism evidence="7 8">
    <name type="scientific">Fluctibacter corallii</name>
    <dbReference type="NCBI Taxonomy" id="2984329"/>
    <lineage>
        <taxon>Bacteria</taxon>
        <taxon>Pseudomonadati</taxon>
        <taxon>Pseudomonadota</taxon>
        <taxon>Gammaproteobacteria</taxon>
        <taxon>Alteromonadales</taxon>
        <taxon>Alteromonadaceae</taxon>
        <taxon>Fluctibacter</taxon>
    </lineage>
</organism>
<gene>
    <name evidence="7" type="ORF">OE749_05045</name>
</gene>
<dbReference type="SUPFAM" id="SSF56496">
    <property type="entry name" value="Fibrinogen C-terminal domain-like"/>
    <property type="match status" value="2"/>
</dbReference>
<feature type="signal peptide" evidence="5">
    <location>
        <begin position="1"/>
        <end position="23"/>
    </location>
</feature>
<evidence type="ECO:0000256" key="4">
    <source>
        <dbReference type="ARBA" id="ARBA00023157"/>
    </source>
</evidence>
<evidence type="ECO:0000256" key="3">
    <source>
        <dbReference type="ARBA" id="ARBA00022837"/>
    </source>
</evidence>
<dbReference type="Gene3D" id="3.90.215.10">
    <property type="entry name" value="Gamma Fibrinogen, chain A, domain 1"/>
    <property type="match status" value="1"/>
</dbReference>
<evidence type="ECO:0000259" key="6">
    <source>
        <dbReference type="PROSITE" id="PS51406"/>
    </source>
</evidence>
<dbReference type="Proteomes" id="UP001652504">
    <property type="component" value="Unassembled WGS sequence"/>
</dbReference>
<dbReference type="InterPro" id="IPR002181">
    <property type="entry name" value="Fibrinogen_a/b/g_C_dom"/>
</dbReference>
<dbReference type="RefSeq" id="WP_263711265.1">
    <property type="nucleotide sequence ID" value="NZ_JAOWKX010000002.1"/>
</dbReference>
<keyword evidence="2" id="KW-0430">Lectin</keyword>
<feature type="chain" id="PRO_5045446775" evidence="5">
    <location>
        <begin position="24"/>
        <end position="337"/>
    </location>
</feature>
<protein>
    <submittedName>
        <fullName evidence="7">Fibrinogen-like YCDxxxxGGGW domain-containing protein</fullName>
    </submittedName>
</protein>
<evidence type="ECO:0000256" key="2">
    <source>
        <dbReference type="ARBA" id="ARBA00022734"/>
    </source>
</evidence>
<dbReference type="PANTHER" id="PTHR16146:SF46">
    <property type="entry name" value="INTELECTIN-1A-RELATED"/>
    <property type="match status" value="1"/>
</dbReference>
<comment type="caution">
    <text evidence="7">The sequence shown here is derived from an EMBL/GenBank/DDBJ whole genome shotgun (WGS) entry which is preliminary data.</text>
</comment>
<dbReference type="NCBIfam" id="NF040941">
    <property type="entry name" value="GGGWT_bact"/>
    <property type="match status" value="1"/>
</dbReference>
<keyword evidence="4" id="KW-1015">Disulfide bond</keyword>
<evidence type="ECO:0000256" key="5">
    <source>
        <dbReference type="SAM" id="SignalP"/>
    </source>
</evidence>
<name>A0ABT3A5U1_9ALTE</name>
<dbReference type="Pfam" id="PF00147">
    <property type="entry name" value="Fibrinogen_C"/>
    <property type="match status" value="1"/>
</dbReference>
<dbReference type="PROSITE" id="PS51406">
    <property type="entry name" value="FIBRINOGEN_C_2"/>
    <property type="match status" value="1"/>
</dbReference>
<keyword evidence="3" id="KW-0106">Calcium</keyword>
<evidence type="ECO:0000313" key="8">
    <source>
        <dbReference type="Proteomes" id="UP001652504"/>
    </source>
</evidence>
<feature type="domain" description="Fibrinogen C-terminal" evidence="6">
    <location>
        <begin position="116"/>
        <end position="178"/>
    </location>
</feature>
<dbReference type="SMART" id="SM00186">
    <property type="entry name" value="FBG"/>
    <property type="match status" value="1"/>
</dbReference>
<evidence type="ECO:0000256" key="1">
    <source>
        <dbReference type="ARBA" id="ARBA00022723"/>
    </source>
</evidence>
<keyword evidence="8" id="KW-1185">Reference proteome</keyword>